<feature type="coiled-coil region" evidence="1">
    <location>
        <begin position="81"/>
        <end position="108"/>
    </location>
</feature>
<evidence type="ECO:0000313" key="3">
    <source>
        <dbReference type="EMBL" id="EIJ32754.1"/>
    </source>
</evidence>
<accession>A0A656HA97</accession>
<evidence type="ECO:0000313" key="4">
    <source>
        <dbReference type="Proteomes" id="UP000005317"/>
    </source>
</evidence>
<feature type="signal peptide" evidence="2">
    <location>
        <begin position="1"/>
        <end position="23"/>
    </location>
</feature>
<gene>
    <name evidence="3" type="ORF">Thini_0087</name>
</gene>
<dbReference type="Proteomes" id="UP000005317">
    <property type="component" value="Unassembled WGS sequence"/>
</dbReference>
<evidence type="ECO:0008006" key="5">
    <source>
        <dbReference type="Google" id="ProtNLM"/>
    </source>
</evidence>
<dbReference type="AlphaFoldDB" id="A0A656HA97"/>
<name>A0A656HA97_THINJ</name>
<organism evidence="3 4">
    <name type="scientific">Thiothrix nivea (strain ATCC 35100 / DSM 5205 / JP2)</name>
    <dbReference type="NCBI Taxonomy" id="870187"/>
    <lineage>
        <taxon>Bacteria</taxon>
        <taxon>Pseudomonadati</taxon>
        <taxon>Pseudomonadota</taxon>
        <taxon>Gammaproteobacteria</taxon>
        <taxon>Thiotrichales</taxon>
        <taxon>Thiotrichaceae</taxon>
        <taxon>Thiothrix</taxon>
    </lineage>
</organism>
<evidence type="ECO:0000256" key="2">
    <source>
        <dbReference type="SAM" id="SignalP"/>
    </source>
</evidence>
<proteinExistence type="predicted"/>
<keyword evidence="2" id="KW-0732">Signal</keyword>
<reference evidence="4" key="1">
    <citation type="journal article" date="2011" name="Stand. Genomic Sci.">
        <title>Genome sequence of the filamentous, gliding Thiothrix nivea neotype strain (JP2(T)).</title>
        <authorList>
            <person name="Lapidus A."/>
            <person name="Nolan M."/>
            <person name="Lucas S."/>
            <person name="Glavina Del Rio T."/>
            <person name="Tice H."/>
            <person name="Cheng J.F."/>
            <person name="Tapia R."/>
            <person name="Han C."/>
            <person name="Goodwin L."/>
            <person name="Pitluck S."/>
            <person name="Liolios K."/>
            <person name="Pagani I."/>
            <person name="Ivanova N."/>
            <person name="Huntemann M."/>
            <person name="Mavromatis K."/>
            <person name="Mikhailova N."/>
            <person name="Pati A."/>
            <person name="Chen A."/>
            <person name="Palaniappan K."/>
            <person name="Land M."/>
            <person name="Brambilla E.M."/>
            <person name="Rohde M."/>
            <person name="Abt B."/>
            <person name="Verbarg S."/>
            <person name="Goker M."/>
            <person name="Bristow J."/>
            <person name="Eisen J.A."/>
            <person name="Markowitz V."/>
            <person name="Hugenholtz P."/>
            <person name="Kyrpides N.C."/>
            <person name="Klenk H.P."/>
            <person name="Woyke T."/>
        </authorList>
    </citation>
    <scope>NUCLEOTIDE SEQUENCE [LARGE SCALE GENOMIC DNA]</scope>
    <source>
        <strain evidence="4">ATCC 35100 / DSM 5205 / JP2</strain>
    </source>
</reference>
<keyword evidence="4" id="KW-1185">Reference proteome</keyword>
<sequence length="207" mass="23723" precursor="true">MRKSYMSKWLFRWVGLVFLSACAPQYETRYELTPPTSTAGLACLNRCQTQTQACNQQCSQQYAQCGVQAGQQAKLALPGQLKDYDSKLNVWQNDMERYESDLRFYEMEVRQREVLADLNRFACDRDGKDSASCVRHPSRLHSSWLYEPRSPGSPPSRPTLESETARIRNLSCSQDCKCDGQYRQCYASCGGTVKPYQFCTDNCPTRQ</sequence>
<evidence type="ECO:0000256" key="1">
    <source>
        <dbReference type="SAM" id="Coils"/>
    </source>
</evidence>
<dbReference type="EMBL" id="JH651384">
    <property type="protein sequence ID" value="EIJ32754.1"/>
    <property type="molecule type" value="Genomic_DNA"/>
</dbReference>
<protein>
    <recommendedName>
        <fullName evidence="5">Lipoprotein</fullName>
    </recommendedName>
</protein>
<keyword evidence="1" id="KW-0175">Coiled coil</keyword>
<feature type="chain" id="PRO_5024879166" description="Lipoprotein" evidence="2">
    <location>
        <begin position="24"/>
        <end position="207"/>
    </location>
</feature>